<dbReference type="AlphaFoldDB" id="A0A1W6K578"/>
<protein>
    <recommendedName>
        <fullName evidence="3">Alpha/beta hydrolase</fullName>
    </recommendedName>
</protein>
<dbReference type="Proteomes" id="UP000193100">
    <property type="component" value="Chromosome"/>
</dbReference>
<accession>A0A1W6K578</accession>
<reference evidence="1 2" key="1">
    <citation type="submission" date="2017-04" db="EMBL/GenBank/DDBJ databases">
        <title>Genome Sequence of Marinobacter salarius strain SMR5 Isolated from a culture of the Diatom Skeletonema marinoi.</title>
        <authorList>
            <person name="Topel M."/>
            <person name="Pinder M.I.M."/>
            <person name="Johansson O.N."/>
            <person name="Kourtchenko O."/>
            <person name="Godhe A."/>
            <person name="Clarke A.K."/>
        </authorList>
    </citation>
    <scope>NUCLEOTIDE SEQUENCE [LARGE SCALE GENOMIC DNA]</scope>
    <source>
        <strain evidence="1 2">SMR5</strain>
    </source>
</reference>
<dbReference type="STRING" id="1420917.AU15_05960"/>
<dbReference type="GeneID" id="77254420"/>
<dbReference type="SUPFAM" id="SSF53474">
    <property type="entry name" value="alpha/beta-Hydrolases"/>
    <property type="match status" value="1"/>
</dbReference>
<dbReference type="Gene3D" id="3.40.50.1820">
    <property type="entry name" value="alpha/beta hydrolase"/>
    <property type="match status" value="1"/>
</dbReference>
<evidence type="ECO:0008006" key="3">
    <source>
        <dbReference type="Google" id="ProtNLM"/>
    </source>
</evidence>
<dbReference type="InterPro" id="IPR029058">
    <property type="entry name" value="AB_hydrolase_fold"/>
</dbReference>
<name>A0A1W6K578_9GAMM</name>
<gene>
    <name evidence="1" type="ORF">MARSALSMR5_00421</name>
</gene>
<organism evidence="1 2">
    <name type="scientific">Marinobacter salarius</name>
    <dbReference type="NCBI Taxonomy" id="1420917"/>
    <lineage>
        <taxon>Bacteria</taxon>
        <taxon>Pseudomonadati</taxon>
        <taxon>Pseudomonadota</taxon>
        <taxon>Gammaproteobacteria</taxon>
        <taxon>Pseudomonadales</taxon>
        <taxon>Marinobacteraceae</taxon>
        <taxon>Marinobacter</taxon>
    </lineage>
</organism>
<dbReference type="RefSeq" id="WP_085678530.1">
    <property type="nucleotide sequence ID" value="NZ_CP020931.1"/>
</dbReference>
<evidence type="ECO:0000313" key="1">
    <source>
        <dbReference type="EMBL" id="ARM82522.1"/>
    </source>
</evidence>
<evidence type="ECO:0000313" key="2">
    <source>
        <dbReference type="Proteomes" id="UP000193100"/>
    </source>
</evidence>
<sequence>MIRIPFPQAPDYPAVEPGFNGPKVAAIHGLMGHDLMRKHLLRMMRESGYHDTTMYSHLHPTKAIADDLSEAAGANRRIAIVGYSQGGFEAIKVARELAWRNITVDLVVTIAAGGLGRTLPAQWGFNPRKAPANVSRCLNFFSEGDRLGSDQKPERNLMKASQSGQYVENIVFPKDEHISHIRLVICYPESRVHPTVRARLLDPLQNELASLTRQHHVSGNAERASK</sequence>
<dbReference type="EMBL" id="CP020931">
    <property type="protein sequence ID" value="ARM82522.1"/>
    <property type="molecule type" value="Genomic_DNA"/>
</dbReference>
<proteinExistence type="predicted"/>